<feature type="domain" description="Spatacsin C-terminal" evidence="2">
    <location>
        <begin position="250"/>
        <end position="331"/>
    </location>
</feature>
<dbReference type="PANTHER" id="PTHR13650:SF0">
    <property type="entry name" value="SPATACSIN"/>
    <property type="match status" value="1"/>
</dbReference>
<feature type="compositionally biased region" description="Low complexity" evidence="1">
    <location>
        <begin position="208"/>
        <end position="221"/>
    </location>
</feature>
<dbReference type="Pfam" id="PF14649">
    <property type="entry name" value="Spatacsin_C"/>
    <property type="match status" value="2"/>
</dbReference>
<reference evidence="3" key="1">
    <citation type="submission" date="2021-02" db="EMBL/GenBank/DDBJ databases">
        <authorList>
            <person name="Dougan E. K."/>
            <person name="Rhodes N."/>
            <person name="Thang M."/>
            <person name="Chan C."/>
        </authorList>
    </citation>
    <scope>NUCLEOTIDE SEQUENCE</scope>
</reference>
<dbReference type="GO" id="GO:0005737">
    <property type="term" value="C:cytoplasm"/>
    <property type="evidence" value="ECO:0007669"/>
    <property type="project" value="TreeGrafter"/>
</dbReference>
<evidence type="ECO:0000313" key="3">
    <source>
        <dbReference type="EMBL" id="CAE8617265.1"/>
    </source>
</evidence>
<dbReference type="InterPro" id="IPR028103">
    <property type="entry name" value="Spatacsin"/>
</dbReference>
<evidence type="ECO:0000313" key="4">
    <source>
        <dbReference type="Proteomes" id="UP000654075"/>
    </source>
</evidence>
<proteinExistence type="predicted"/>
<dbReference type="Proteomes" id="UP000654075">
    <property type="component" value="Unassembled WGS sequence"/>
</dbReference>
<feature type="region of interest" description="Disordered" evidence="1">
    <location>
        <begin position="200"/>
        <end position="231"/>
    </location>
</feature>
<name>A0A813G336_POLGL</name>
<feature type="non-terminal residue" evidence="3">
    <location>
        <position position="385"/>
    </location>
</feature>
<evidence type="ECO:0000259" key="2">
    <source>
        <dbReference type="Pfam" id="PF14649"/>
    </source>
</evidence>
<protein>
    <recommendedName>
        <fullName evidence="2">Spatacsin C-terminal domain-containing protein</fullName>
    </recommendedName>
</protein>
<comment type="caution">
    <text evidence="3">The sequence shown here is derived from an EMBL/GenBank/DDBJ whole genome shotgun (WGS) entry which is preliminary data.</text>
</comment>
<evidence type="ECO:0000256" key="1">
    <source>
        <dbReference type="SAM" id="MobiDB-lite"/>
    </source>
</evidence>
<accession>A0A813G336</accession>
<dbReference type="EMBL" id="CAJNNV010026114">
    <property type="protein sequence ID" value="CAE8617265.1"/>
    <property type="molecule type" value="Genomic_DNA"/>
</dbReference>
<dbReference type="InterPro" id="IPR028107">
    <property type="entry name" value="Spatacsin_C_dom"/>
</dbReference>
<keyword evidence="4" id="KW-1185">Reference proteome</keyword>
<dbReference type="AlphaFoldDB" id="A0A813G336"/>
<feature type="domain" description="Spatacsin C-terminal" evidence="2">
    <location>
        <begin position="19"/>
        <end position="136"/>
    </location>
</feature>
<organism evidence="3 4">
    <name type="scientific">Polarella glacialis</name>
    <name type="common">Dinoflagellate</name>
    <dbReference type="NCBI Taxonomy" id="89957"/>
    <lineage>
        <taxon>Eukaryota</taxon>
        <taxon>Sar</taxon>
        <taxon>Alveolata</taxon>
        <taxon>Dinophyceae</taxon>
        <taxon>Suessiales</taxon>
        <taxon>Suessiaceae</taxon>
        <taxon>Polarella</taxon>
    </lineage>
</organism>
<dbReference type="PANTHER" id="PTHR13650">
    <property type="entry name" value="SPATACSIN"/>
    <property type="match status" value="1"/>
</dbReference>
<gene>
    <name evidence="3" type="ORF">PGLA1383_LOCUS34928</name>
</gene>
<sequence length="385" mass="42139">SEGRKSWQDAGAVGRPHYSALAVALIRYLQVNFPLDLEMLVQVHCCFGLEAELAVLLEGKAGRLAQRLGRKWEKICSEEGEEQLLMCLSLYLECAKLFLKGKRYQRQLVANELAALVCLQLKAVQINLAVSLNEQQNAAISLRQEIGDWKEVSSDGPEALAAAMVDASGLGPLPKAEVSGGSLESAESDNGDADALAEVEGQDSETKLAGAEVLSSSSESPTAPPSPGGASAVADSLVPTLNLGPAGDIFVVVNLEEAEVEVFAEYHQDFIAAFEVVSAYRHSFGDSLFKVWPRALYRQVVLLGSALYFQLFLQHLPLAKEWLEAVVKLYLNEPCPEQYPLRAKRMKQFMREGIPNLETRHQLARQLGSEFKDISIETASLVYMD</sequence>
<dbReference type="OrthoDB" id="430885at2759"/>